<protein>
    <recommendedName>
        <fullName evidence="13">Mitochondrial carrier protein</fullName>
    </recommendedName>
</protein>
<dbReference type="AlphaFoldDB" id="L0PEB7"/>
<evidence type="ECO:0000256" key="4">
    <source>
        <dbReference type="ARBA" id="ARBA00022737"/>
    </source>
</evidence>
<evidence type="ECO:0000256" key="3">
    <source>
        <dbReference type="ARBA" id="ARBA00022692"/>
    </source>
</evidence>
<keyword evidence="6" id="KW-1133">Transmembrane helix</keyword>
<feature type="repeat" description="Solcar" evidence="9">
    <location>
        <begin position="18"/>
        <end position="107"/>
    </location>
</feature>
<comment type="subcellular location">
    <subcellularLocation>
        <location evidence="1">Mitochondrion inner membrane</location>
        <topology evidence="1">Multi-pass membrane protein</topology>
    </subcellularLocation>
</comment>
<evidence type="ECO:0000313" key="12">
    <source>
        <dbReference type="Proteomes" id="UP000010422"/>
    </source>
</evidence>
<accession>L0PEB7</accession>
<sequence length="155" mass="18046">MCKKKYCEKRGELQGKWKEWLWQVGAAGAAKLIATVATYPHEVIRTRLRQAPKESGKGKYRGLVQCFQVVWKEEGLWGLYGGLTAHLLRVIPNAVIIFGSYELVMSFFAERVEKSKIHKLCYMYKNKSTERTGKKRWIKRIGKGNRLFDRIMPFC</sequence>
<evidence type="ECO:0000256" key="7">
    <source>
        <dbReference type="ARBA" id="ARBA00023128"/>
    </source>
</evidence>
<dbReference type="EMBL" id="CAKM01000262">
    <property type="protein sequence ID" value="CCJ30713.1"/>
    <property type="molecule type" value="Genomic_DNA"/>
</dbReference>
<proteinExistence type="inferred from homology"/>
<keyword evidence="5" id="KW-0999">Mitochondrion inner membrane</keyword>
<dbReference type="Gene3D" id="1.50.40.10">
    <property type="entry name" value="Mitochondrial carrier domain"/>
    <property type="match status" value="1"/>
</dbReference>
<dbReference type="Pfam" id="PF00153">
    <property type="entry name" value="Mito_carr"/>
    <property type="match status" value="1"/>
</dbReference>
<organism evidence="12">
    <name type="scientific">Pneumocystis jirovecii</name>
    <name type="common">Human pneumocystis pneumonia agent</name>
    <dbReference type="NCBI Taxonomy" id="42068"/>
    <lineage>
        <taxon>Eukaryota</taxon>
        <taxon>Fungi</taxon>
        <taxon>Dikarya</taxon>
        <taxon>Ascomycota</taxon>
        <taxon>Taphrinomycotina</taxon>
        <taxon>Pneumocystomycetes</taxon>
        <taxon>Pneumocystaceae</taxon>
        <taxon>Pneumocystis</taxon>
    </lineage>
</organism>
<comment type="caution">
    <text evidence="11">The sequence shown here is derived from an EMBL/GenBank/DDBJ whole genome shotgun (WGS) entry which is preliminary data.</text>
</comment>
<keyword evidence="8 9" id="KW-0472">Membrane</keyword>
<dbReference type="GO" id="GO:1990519">
    <property type="term" value="P:pyrimidine nucleotide import into mitochondrion"/>
    <property type="evidence" value="ECO:0007669"/>
    <property type="project" value="TreeGrafter"/>
</dbReference>
<dbReference type="GO" id="GO:0015218">
    <property type="term" value="F:pyrimidine nucleotide transmembrane transporter activity"/>
    <property type="evidence" value="ECO:0007669"/>
    <property type="project" value="InterPro"/>
</dbReference>
<dbReference type="InterPro" id="IPR023395">
    <property type="entry name" value="MCP_dom_sf"/>
</dbReference>
<dbReference type="PANTHER" id="PTHR45829:SF4">
    <property type="entry name" value="MITOCHONDRIAL CARRIER PROTEIN RIM2"/>
    <property type="match status" value="1"/>
</dbReference>
<evidence type="ECO:0000256" key="10">
    <source>
        <dbReference type="RuleBase" id="RU000488"/>
    </source>
</evidence>
<evidence type="ECO:0000256" key="2">
    <source>
        <dbReference type="ARBA" id="ARBA00022448"/>
    </source>
</evidence>
<dbReference type="PANTHER" id="PTHR45829">
    <property type="entry name" value="MITOCHONDRIAL CARRIER PROTEIN RIM2"/>
    <property type="match status" value="1"/>
</dbReference>
<evidence type="ECO:0000256" key="5">
    <source>
        <dbReference type="ARBA" id="ARBA00022792"/>
    </source>
</evidence>
<keyword evidence="2 10" id="KW-0813">Transport</keyword>
<evidence type="ECO:0000256" key="8">
    <source>
        <dbReference type="ARBA" id="ARBA00023136"/>
    </source>
</evidence>
<dbReference type="STRING" id="1209962.L0PEB7"/>
<dbReference type="InParanoid" id="L0PEB7"/>
<dbReference type="PROSITE" id="PS50920">
    <property type="entry name" value="SOLCAR"/>
    <property type="match status" value="1"/>
</dbReference>
<keyword evidence="4" id="KW-0677">Repeat</keyword>
<dbReference type="VEuPathDB" id="FungiDB:PNEJI1_000373"/>
<name>L0PEB7_PNEJI</name>
<evidence type="ECO:0000256" key="1">
    <source>
        <dbReference type="ARBA" id="ARBA00004448"/>
    </source>
</evidence>
<keyword evidence="7" id="KW-0496">Mitochondrion</keyword>
<comment type="similarity">
    <text evidence="10">Belongs to the mitochondrial carrier (TC 2.A.29) family.</text>
</comment>
<dbReference type="Proteomes" id="UP000010422">
    <property type="component" value="Unassembled WGS sequence"/>
</dbReference>
<evidence type="ECO:0000256" key="6">
    <source>
        <dbReference type="ARBA" id="ARBA00022989"/>
    </source>
</evidence>
<evidence type="ECO:0008006" key="13">
    <source>
        <dbReference type="Google" id="ProtNLM"/>
    </source>
</evidence>
<dbReference type="InterPro" id="IPR049562">
    <property type="entry name" value="SLC25A33/36-like"/>
</dbReference>
<gene>
    <name evidence="11" type="ORF">PNEJI1_000373</name>
</gene>
<evidence type="ECO:0000256" key="9">
    <source>
        <dbReference type="PROSITE-ProRule" id="PRU00282"/>
    </source>
</evidence>
<dbReference type="InterPro" id="IPR018108">
    <property type="entry name" value="MCP_transmembrane"/>
</dbReference>
<dbReference type="GO" id="GO:0005743">
    <property type="term" value="C:mitochondrial inner membrane"/>
    <property type="evidence" value="ECO:0007669"/>
    <property type="project" value="UniProtKB-SubCell"/>
</dbReference>
<evidence type="ECO:0000313" key="11">
    <source>
        <dbReference type="EMBL" id="CCJ30713.1"/>
    </source>
</evidence>
<reference evidence="11 12" key="1">
    <citation type="journal article" date="2012" name="MBio">
        <title>De novo assembly of the Pneumocystis jirovecii genome from a single bronchoalveolar lavage fluid specimen from a patient.</title>
        <authorList>
            <person name="Cisse O.H."/>
            <person name="Pagni M."/>
            <person name="Hauser P.M."/>
        </authorList>
    </citation>
    <scope>NUCLEOTIDE SEQUENCE [LARGE SCALE GENOMIC DNA]</scope>
    <source>
        <strain evidence="11 12">SE8</strain>
    </source>
</reference>
<keyword evidence="3 9" id="KW-0812">Transmembrane</keyword>
<dbReference type="SUPFAM" id="SSF103506">
    <property type="entry name" value="Mitochondrial carrier"/>
    <property type="match status" value="1"/>
</dbReference>